<evidence type="ECO:0000256" key="1">
    <source>
        <dbReference type="ARBA" id="ARBA00000757"/>
    </source>
</evidence>
<comment type="catalytic activity">
    <reaction evidence="1">
        <text>D-mannose 6-phosphate = D-fructose 6-phosphate</text>
        <dbReference type="Rhea" id="RHEA:12356"/>
        <dbReference type="ChEBI" id="CHEBI:58735"/>
        <dbReference type="ChEBI" id="CHEBI:61527"/>
        <dbReference type="EC" id="5.3.1.8"/>
    </reaction>
</comment>
<dbReference type="PANTHER" id="PTHR10309:SF0">
    <property type="entry name" value="MANNOSE-6-PHOSPHATE ISOMERASE"/>
    <property type="match status" value="1"/>
</dbReference>
<dbReference type="GO" id="GO:0004476">
    <property type="term" value="F:mannose-6-phosphate isomerase activity"/>
    <property type="evidence" value="ECO:0007669"/>
    <property type="project" value="UniProtKB-EC"/>
</dbReference>
<dbReference type="NCBIfam" id="TIGR00218">
    <property type="entry name" value="manA"/>
    <property type="match status" value="1"/>
</dbReference>
<dbReference type="InterPro" id="IPR011051">
    <property type="entry name" value="RmlC_Cupin_sf"/>
</dbReference>
<sequence>MQRYDWGSYDALPRLTGRAPGDQPEAELWFGAHEAAPSGVPAPDGDTDLAVLYEANPEALVGADAVRLFNGRFPLLLKVLAPTKSLSIQCHPSREQALDAPPGTYVDNWPKPEAFVAITPFEAFAGMRDYDEIVTLLPGLDVPELSAIVEWSSGQDEPAVALLEALLTLDLQVRNSLVRSVLGAISDRDDDPAFAAVRRVAQDFPGDIGLVVLLTMTYLTAAPGDYVFVPAGCLHAYQKGIAVEVMANSDNVIRAGLTSKAINIPELLRIVRPRSEPVRRREPVGRVRDYGSDTDYFHLYAVGSGSEPTPIPGAGPRIVLSLLDSSTISSGGTSLELASGDGAFLAPGEEVTVEGTGTLFVAATG</sequence>
<evidence type="ECO:0000256" key="5">
    <source>
        <dbReference type="ARBA" id="ARBA00022723"/>
    </source>
</evidence>
<reference evidence="10" key="1">
    <citation type="journal article" date="2019" name="Int. J. Syst. Evol. Microbiol.">
        <title>The Global Catalogue of Microorganisms (GCM) 10K type strain sequencing project: providing services to taxonomists for standard genome sequencing and annotation.</title>
        <authorList>
            <consortium name="The Broad Institute Genomics Platform"/>
            <consortium name="The Broad Institute Genome Sequencing Center for Infectious Disease"/>
            <person name="Wu L."/>
            <person name="Ma J."/>
        </authorList>
    </citation>
    <scope>NUCLEOTIDE SEQUENCE [LARGE SCALE GENOMIC DNA]</scope>
    <source>
        <strain evidence="10">NBRC 106593</strain>
    </source>
</reference>
<dbReference type="PIRSF" id="PIRSF001480">
    <property type="entry name" value="Mannose-6-phosphate_isomerase"/>
    <property type="match status" value="1"/>
</dbReference>
<evidence type="ECO:0000256" key="4">
    <source>
        <dbReference type="ARBA" id="ARBA00011956"/>
    </source>
</evidence>
<dbReference type="CDD" id="cd07011">
    <property type="entry name" value="cupin_PMI_type_I_N"/>
    <property type="match status" value="1"/>
</dbReference>
<dbReference type="InterPro" id="IPR001250">
    <property type="entry name" value="Man6P_Isoase-1"/>
</dbReference>
<dbReference type="PRINTS" id="PR00714">
    <property type="entry name" value="MAN6PISMRASE"/>
</dbReference>
<accession>A0ABW2AX56</accession>
<dbReference type="InterPro" id="IPR014710">
    <property type="entry name" value="RmlC-like_jellyroll"/>
</dbReference>
<comment type="caution">
    <text evidence="9">The sequence shown here is derived from an EMBL/GenBank/DDBJ whole genome shotgun (WGS) entry which is preliminary data.</text>
</comment>
<dbReference type="Gene3D" id="2.60.120.10">
    <property type="entry name" value="Jelly Rolls"/>
    <property type="match status" value="2"/>
</dbReference>
<dbReference type="Gene3D" id="1.10.441.10">
    <property type="entry name" value="Phosphomannose Isomerase, domain 2"/>
    <property type="match status" value="1"/>
</dbReference>
<keyword evidence="5" id="KW-0479">Metal-binding</keyword>
<evidence type="ECO:0000256" key="7">
    <source>
        <dbReference type="ARBA" id="ARBA00023235"/>
    </source>
</evidence>
<keyword evidence="7 9" id="KW-0413">Isomerase</keyword>
<protein>
    <recommendedName>
        <fullName evidence="4">mannose-6-phosphate isomerase</fullName>
        <ecNumber evidence="4">5.3.1.8</ecNumber>
    </recommendedName>
</protein>
<evidence type="ECO:0000313" key="9">
    <source>
        <dbReference type="EMBL" id="MFC6715313.1"/>
    </source>
</evidence>
<keyword evidence="6" id="KW-0862">Zinc</keyword>
<keyword evidence="10" id="KW-1185">Reference proteome</keyword>
<dbReference type="InterPro" id="IPR046457">
    <property type="entry name" value="PMI_typeI_cat"/>
</dbReference>
<dbReference type="Proteomes" id="UP001596356">
    <property type="component" value="Unassembled WGS sequence"/>
</dbReference>
<evidence type="ECO:0000256" key="6">
    <source>
        <dbReference type="ARBA" id="ARBA00022833"/>
    </source>
</evidence>
<name>A0ABW2AX56_9MICO</name>
<dbReference type="Pfam" id="PF20511">
    <property type="entry name" value="PMI_typeI_cat"/>
    <property type="match status" value="1"/>
</dbReference>
<evidence type="ECO:0000313" key="10">
    <source>
        <dbReference type="Proteomes" id="UP001596356"/>
    </source>
</evidence>
<dbReference type="EC" id="5.3.1.8" evidence="4"/>
<evidence type="ECO:0000256" key="2">
    <source>
        <dbReference type="ARBA" id="ARBA00001947"/>
    </source>
</evidence>
<feature type="domain" description="Phosphomannose isomerase type I catalytic" evidence="8">
    <location>
        <begin position="1"/>
        <end position="128"/>
    </location>
</feature>
<comment type="similarity">
    <text evidence="3">Belongs to the mannose-6-phosphate isomerase type 1 family.</text>
</comment>
<comment type="cofactor">
    <cofactor evidence="2">
        <name>Zn(2+)</name>
        <dbReference type="ChEBI" id="CHEBI:29105"/>
    </cofactor>
</comment>
<gene>
    <name evidence="9" type="primary">manA</name>
    <name evidence="9" type="ORF">ACFQBT_16420</name>
</gene>
<dbReference type="SUPFAM" id="SSF51182">
    <property type="entry name" value="RmlC-like cupins"/>
    <property type="match status" value="1"/>
</dbReference>
<evidence type="ECO:0000259" key="8">
    <source>
        <dbReference type="Pfam" id="PF20511"/>
    </source>
</evidence>
<dbReference type="RefSeq" id="WP_377825533.1">
    <property type="nucleotide sequence ID" value="NZ_JBHSWJ010000002.1"/>
</dbReference>
<dbReference type="InterPro" id="IPR016305">
    <property type="entry name" value="Mannose-6-P_Isomerase"/>
</dbReference>
<proteinExistence type="inferred from homology"/>
<organism evidence="9 10">
    <name type="scientific">Branchiibius cervicis</name>
    <dbReference type="NCBI Taxonomy" id="908252"/>
    <lineage>
        <taxon>Bacteria</taxon>
        <taxon>Bacillati</taxon>
        <taxon>Actinomycetota</taxon>
        <taxon>Actinomycetes</taxon>
        <taxon>Micrococcales</taxon>
        <taxon>Dermacoccaceae</taxon>
        <taxon>Branchiibius</taxon>
    </lineage>
</organism>
<dbReference type="EMBL" id="JBHSWJ010000002">
    <property type="protein sequence ID" value="MFC6715313.1"/>
    <property type="molecule type" value="Genomic_DNA"/>
</dbReference>
<dbReference type="PANTHER" id="PTHR10309">
    <property type="entry name" value="MANNOSE-6-PHOSPHATE ISOMERASE"/>
    <property type="match status" value="1"/>
</dbReference>
<evidence type="ECO:0000256" key="3">
    <source>
        <dbReference type="ARBA" id="ARBA00010772"/>
    </source>
</evidence>